<organism evidence="2 3">
    <name type="scientific">Streptomyces varsoviensis</name>
    <dbReference type="NCBI Taxonomy" id="67373"/>
    <lineage>
        <taxon>Bacteria</taxon>
        <taxon>Bacillati</taxon>
        <taxon>Actinomycetota</taxon>
        <taxon>Actinomycetes</taxon>
        <taxon>Kitasatosporales</taxon>
        <taxon>Streptomycetaceae</taxon>
        <taxon>Streptomyces</taxon>
    </lineage>
</organism>
<dbReference type="Pfam" id="PF04657">
    <property type="entry name" value="DMT_YdcZ"/>
    <property type="match status" value="1"/>
</dbReference>
<keyword evidence="1" id="KW-0812">Transmembrane</keyword>
<dbReference type="PANTHER" id="PTHR34821">
    <property type="entry name" value="INNER MEMBRANE PROTEIN YDCZ"/>
    <property type="match status" value="1"/>
</dbReference>
<name>A0ABR5IWS9_9ACTN</name>
<keyword evidence="1" id="KW-0472">Membrane</keyword>
<feature type="transmembrane region" description="Helical" evidence="1">
    <location>
        <begin position="20"/>
        <end position="45"/>
    </location>
</feature>
<keyword evidence="3" id="KW-1185">Reference proteome</keyword>
<evidence type="ECO:0000313" key="3">
    <source>
        <dbReference type="Proteomes" id="UP000037020"/>
    </source>
</evidence>
<evidence type="ECO:0000256" key="1">
    <source>
        <dbReference type="SAM" id="Phobius"/>
    </source>
</evidence>
<reference evidence="2 3" key="1">
    <citation type="submission" date="2015-07" db="EMBL/GenBank/DDBJ databases">
        <authorList>
            <person name="Ju K.-S."/>
            <person name="Doroghazi J.R."/>
            <person name="Metcalf W.W."/>
        </authorList>
    </citation>
    <scope>NUCLEOTIDE SEQUENCE [LARGE SCALE GENOMIC DNA]</scope>
    <source>
        <strain evidence="2 3">NRRL B-3589</strain>
    </source>
</reference>
<evidence type="ECO:0000313" key="2">
    <source>
        <dbReference type="EMBL" id="KOG85421.1"/>
    </source>
</evidence>
<accession>A0ABR5IWS9</accession>
<sequence length="108" mass="10958">MVMPVQARLNGELSHRLDDGIAAAAISFSGGLVLITLIAAFSPPLRAALRTLGGAARDRRLPRRYLLAGVLGGTFSLAQSTAALATGIAVFTVSVIAGQTLGGLTVDA</sequence>
<proteinExistence type="predicted"/>
<gene>
    <name evidence="2" type="ORF">ADK38_36770</name>
</gene>
<dbReference type="EMBL" id="LGUT01003433">
    <property type="protein sequence ID" value="KOG85421.1"/>
    <property type="molecule type" value="Genomic_DNA"/>
</dbReference>
<dbReference type="PANTHER" id="PTHR34821:SF2">
    <property type="entry name" value="INNER MEMBRANE PROTEIN YDCZ"/>
    <property type="match status" value="1"/>
</dbReference>
<dbReference type="Proteomes" id="UP000037020">
    <property type="component" value="Unassembled WGS sequence"/>
</dbReference>
<comment type="caution">
    <text evidence="2">The sequence shown here is derived from an EMBL/GenBank/DDBJ whole genome shotgun (WGS) entry which is preliminary data.</text>
</comment>
<dbReference type="InterPro" id="IPR006750">
    <property type="entry name" value="YdcZ"/>
</dbReference>
<feature type="non-terminal residue" evidence="2">
    <location>
        <position position="108"/>
    </location>
</feature>
<protein>
    <submittedName>
        <fullName evidence="2">Uncharacterized protein</fullName>
    </submittedName>
</protein>
<feature type="transmembrane region" description="Helical" evidence="1">
    <location>
        <begin position="65"/>
        <end position="98"/>
    </location>
</feature>
<keyword evidence="1" id="KW-1133">Transmembrane helix</keyword>